<dbReference type="Gene3D" id="3.40.50.1000">
    <property type="entry name" value="HAD superfamily/HAD-like"/>
    <property type="match status" value="1"/>
</dbReference>
<evidence type="ECO:0000256" key="1">
    <source>
        <dbReference type="ARBA" id="ARBA00005199"/>
    </source>
</evidence>
<dbReference type="PANTHER" id="PTHR43768">
    <property type="entry name" value="TREHALOSE 6-PHOSPHATE PHOSPHATASE"/>
    <property type="match status" value="1"/>
</dbReference>
<sequence>MPMPPLPTANHALFLDFDGTLADIAAQPGAVRVQPGVMDSLRDLHAALGGALAIATGRTEADIDRFLHPLRLPLACEHGALYRLGSSRAGGAHAIDLAAVLGALRPLVASHPELLVEVKSAGIALHYRQAPQLEALCLQALAQAMHRVSGAELMRGKCVLEIKPAGPSKGRAIADFMRQAPFAGRVPLFIGDDVTDEAGFAAVQSLGGLGVKVGEGPTQARARLGTPGEVRDWLRAAARALAQPVPALAGE</sequence>
<proteinExistence type="inferred from homology"/>
<dbReference type="NCBIfam" id="TIGR01484">
    <property type="entry name" value="HAD-SF-IIB"/>
    <property type="match status" value="1"/>
</dbReference>
<reference evidence="5 6" key="1">
    <citation type="submission" date="2018-09" db="EMBL/GenBank/DDBJ databases">
        <title>Genome comparison of Alicycliphilus sp. BQ1, a polyurethanolytic bacterium, with its closest phylogenetic relatives Alicycliphilus denitrificans BC and K601, unable to attack polyurethane.</title>
        <authorList>
            <person name="Loza-Tavera H."/>
            <person name="Lozano L."/>
            <person name="Cevallos M."/>
            <person name="Maya-Lucas O."/>
            <person name="Garcia-Mena J."/>
            <person name="Hernandez J."/>
        </authorList>
    </citation>
    <scope>NUCLEOTIDE SEQUENCE [LARGE SCALE GENOMIC DNA]</scope>
    <source>
        <strain evidence="5 6">BQ1</strain>
    </source>
</reference>
<dbReference type="NCBIfam" id="TIGR00685">
    <property type="entry name" value="T6PP"/>
    <property type="match status" value="1"/>
</dbReference>
<dbReference type="InterPro" id="IPR003337">
    <property type="entry name" value="Trehalose_PPase"/>
</dbReference>
<dbReference type="SUPFAM" id="SSF56784">
    <property type="entry name" value="HAD-like"/>
    <property type="match status" value="1"/>
</dbReference>
<name>A0A420KED8_9BURK</name>
<dbReference type="UniPathway" id="UPA00299"/>
<dbReference type="CDD" id="cd01627">
    <property type="entry name" value="HAD_TPP"/>
    <property type="match status" value="1"/>
</dbReference>
<dbReference type="AlphaFoldDB" id="A0A420KED8"/>
<gene>
    <name evidence="5" type="primary">otsB</name>
    <name evidence="5" type="ORF">CE154_000475</name>
</gene>
<evidence type="ECO:0000313" key="5">
    <source>
        <dbReference type="EMBL" id="RKJ98283.1"/>
    </source>
</evidence>
<comment type="catalytic activity">
    <reaction evidence="4">
        <text>alpha,alpha-trehalose 6-phosphate + H2O = alpha,alpha-trehalose + phosphate</text>
        <dbReference type="Rhea" id="RHEA:23420"/>
        <dbReference type="ChEBI" id="CHEBI:15377"/>
        <dbReference type="ChEBI" id="CHEBI:16551"/>
        <dbReference type="ChEBI" id="CHEBI:43474"/>
        <dbReference type="ChEBI" id="CHEBI:58429"/>
        <dbReference type="EC" id="3.1.3.12"/>
    </reaction>
</comment>
<evidence type="ECO:0000313" key="6">
    <source>
        <dbReference type="Proteomes" id="UP000216225"/>
    </source>
</evidence>
<evidence type="ECO:0000256" key="3">
    <source>
        <dbReference type="ARBA" id="ARBA00022801"/>
    </source>
</evidence>
<dbReference type="PANTHER" id="PTHR43768:SF3">
    <property type="entry name" value="TREHALOSE 6-PHOSPHATE PHOSPHATASE"/>
    <property type="match status" value="1"/>
</dbReference>
<keyword evidence="3 4" id="KW-0378">Hydrolase</keyword>
<dbReference type="EC" id="3.1.3.12" evidence="4"/>
<comment type="function">
    <text evidence="4">Removes the phosphate from trehalose 6-phosphate to produce free trehalose.</text>
</comment>
<dbReference type="InterPro" id="IPR006379">
    <property type="entry name" value="HAD-SF_hydro_IIB"/>
</dbReference>
<dbReference type="Pfam" id="PF02358">
    <property type="entry name" value="Trehalose_PPase"/>
    <property type="match status" value="1"/>
</dbReference>
<dbReference type="GO" id="GO:0004805">
    <property type="term" value="F:trehalose-phosphatase activity"/>
    <property type="evidence" value="ECO:0007669"/>
    <property type="project" value="UniProtKB-EC"/>
</dbReference>
<dbReference type="InterPro" id="IPR023214">
    <property type="entry name" value="HAD_sf"/>
</dbReference>
<dbReference type="EMBL" id="NKDB02000001">
    <property type="protein sequence ID" value="RKJ98283.1"/>
    <property type="molecule type" value="Genomic_DNA"/>
</dbReference>
<dbReference type="RefSeq" id="WP_094434237.1">
    <property type="nucleotide sequence ID" value="NZ_NKDB02000001.1"/>
</dbReference>
<keyword evidence="4" id="KW-0460">Magnesium</keyword>
<dbReference type="Gene3D" id="3.30.70.1020">
    <property type="entry name" value="Trehalose-6-phosphate phosphatase related protein, domain 2"/>
    <property type="match status" value="1"/>
</dbReference>
<dbReference type="GO" id="GO:0046872">
    <property type="term" value="F:metal ion binding"/>
    <property type="evidence" value="ECO:0007669"/>
    <property type="project" value="UniProtKB-KW"/>
</dbReference>
<keyword evidence="4" id="KW-0479">Metal-binding</keyword>
<dbReference type="GO" id="GO:0005992">
    <property type="term" value="P:trehalose biosynthetic process"/>
    <property type="evidence" value="ECO:0007669"/>
    <property type="project" value="UniProtKB-UniPathway"/>
</dbReference>
<dbReference type="Proteomes" id="UP000216225">
    <property type="component" value="Unassembled WGS sequence"/>
</dbReference>
<comment type="pathway">
    <text evidence="1 4">Glycan biosynthesis; trehalose biosynthesis.</text>
</comment>
<dbReference type="InterPro" id="IPR044651">
    <property type="entry name" value="OTSB-like"/>
</dbReference>
<comment type="cofactor">
    <cofactor evidence="4">
        <name>Mg(2+)</name>
        <dbReference type="ChEBI" id="CHEBI:18420"/>
    </cofactor>
</comment>
<dbReference type="InterPro" id="IPR036412">
    <property type="entry name" value="HAD-like_sf"/>
</dbReference>
<organism evidence="5 6">
    <name type="scientific">Alicycliphilus denitrificans</name>
    <dbReference type="NCBI Taxonomy" id="179636"/>
    <lineage>
        <taxon>Bacteria</taxon>
        <taxon>Pseudomonadati</taxon>
        <taxon>Pseudomonadota</taxon>
        <taxon>Betaproteobacteria</taxon>
        <taxon>Burkholderiales</taxon>
        <taxon>Comamonadaceae</taxon>
        <taxon>Alicycliphilus</taxon>
    </lineage>
</organism>
<comment type="similarity">
    <text evidence="2 4">Belongs to the trehalose phosphatase family.</text>
</comment>
<protein>
    <recommendedName>
        <fullName evidence="4">Trehalose 6-phosphate phosphatase</fullName>
        <ecNumber evidence="4">3.1.3.12</ecNumber>
    </recommendedName>
</protein>
<evidence type="ECO:0000256" key="2">
    <source>
        <dbReference type="ARBA" id="ARBA00008770"/>
    </source>
</evidence>
<evidence type="ECO:0000256" key="4">
    <source>
        <dbReference type="RuleBase" id="RU361117"/>
    </source>
</evidence>
<comment type="caution">
    <text evidence="5">The sequence shown here is derived from an EMBL/GenBank/DDBJ whole genome shotgun (WGS) entry which is preliminary data.</text>
</comment>
<accession>A0A420KED8</accession>